<evidence type="ECO:0000259" key="1">
    <source>
        <dbReference type="Pfam" id="PF05729"/>
    </source>
</evidence>
<protein>
    <submittedName>
        <fullName evidence="2">NACHT domain-containing protein</fullName>
    </submittedName>
</protein>
<dbReference type="PANTHER" id="PTHR46844:SF1">
    <property type="entry name" value="SLR5058 PROTEIN"/>
    <property type="match status" value="1"/>
</dbReference>
<sequence length="632" mass="74572">MNNPDAIFDALLKKRFPSVKIDSPIYISFKNYLKTRYRKFSTIDTLAFPNMQIDFDKLYEPLTLIQGGNKYKIDNSNGFHNLLLNHQRIIIEDTAGMGKSTVVKKIFNLFVEKAIDMAYLVELRHINKDNTIIQEIQRQVNQNEENGLEATTIINILKSGGSLIIFDGYDEIPNSNRNFTTKNLHEFIDICAGNFLIIASRSEPSLQSYGTFLKARINPLKNEEAFALLHRYDAYSYRPIAAMLISKILDDNDHTISEYLRNPLLVSLLFKSFDYKKDIPLKKTLFYRQIYDAVFEAHDLTKEGYYRREKYSQLHSDDFEKVLRYLAFLSAKENKVEYSIDYLHKLLNIILAKIPNLSFKPKDFIDDLLETVPLFKREGTDIKWSHKSLQDYFAAKFLYLDANNDQEPLLNKIYHHPRREQFNNLIDLFYELEPKVFECTFLYWFCLEFEVFANKYINILSDIPLEMRKDRIGKLFYKTNKVVVIDSEFNGDENKVFKVLLKEDLISLEDYKECKVYFFSLPNDLTLVSLINQQMKNTGLLKIIMKQYPKMLSFINNQPPNVILENVYLEHDKVYSYDFKEDNLLNTKNNFLYFNQLVNSDFVYNYDAIIDKLNEIRQIVSGRDTEYLYDFT</sequence>
<organism evidence="2 3">
    <name type="scientific">Spirosoma terrae</name>
    <dbReference type="NCBI Taxonomy" id="1968276"/>
    <lineage>
        <taxon>Bacteria</taxon>
        <taxon>Pseudomonadati</taxon>
        <taxon>Bacteroidota</taxon>
        <taxon>Cytophagia</taxon>
        <taxon>Cytophagales</taxon>
        <taxon>Cytophagaceae</taxon>
        <taxon>Spirosoma</taxon>
    </lineage>
</organism>
<feature type="domain" description="NACHT" evidence="1">
    <location>
        <begin position="88"/>
        <end position="232"/>
    </location>
</feature>
<dbReference type="Pfam" id="PF05729">
    <property type="entry name" value="NACHT"/>
    <property type="match status" value="1"/>
</dbReference>
<dbReference type="EMBL" id="JAAFZH010000010">
    <property type="protein sequence ID" value="NDU97211.1"/>
    <property type="molecule type" value="Genomic_DNA"/>
</dbReference>
<dbReference type="PANTHER" id="PTHR46844">
    <property type="entry name" value="SLR5058 PROTEIN"/>
    <property type="match status" value="1"/>
</dbReference>
<dbReference type="SUPFAM" id="SSF52540">
    <property type="entry name" value="P-loop containing nucleoside triphosphate hydrolases"/>
    <property type="match status" value="1"/>
</dbReference>
<evidence type="ECO:0000313" key="2">
    <source>
        <dbReference type="EMBL" id="NDU97211.1"/>
    </source>
</evidence>
<accession>A0A6L9LDJ9</accession>
<dbReference type="RefSeq" id="WP_163952435.1">
    <property type="nucleotide sequence ID" value="NZ_JAAFZH010000010.1"/>
</dbReference>
<dbReference type="Gene3D" id="3.40.50.300">
    <property type="entry name" value="P-loop containing nucleotide triphosphate hydrolases"/>
    <property type="match status" value="1"/>
</dbReference>
<comment type="caution">
    <text evidence="2">The sequence shown here is derived from an EMBL/GenBank/DDBJ whole genome shotgun (WGS) entry which is preliminary data.</text>
</comment>
<reference evidence="2 3" key="1">
    <citation type="submission" date="2020-02" db="EMBL/GenBank/DDBJ databases">
        <title>Draft genome sequence of two Spirosoma agri KCTC 52727 and Spirosoma terrae KCTC 52035.</title>
        <authorList>
            <person name="Rojas J."/>
            <person name="Ambika Manirajan B."/>
            <person name="Suarez C."/>
            <person name="Ratering S."/>
            <person name="Schnell S."/>
        </authorList>
    </citation>
    <scope>NUCLEOTIDE SEQUENCE [LARGE SCALE GENOMIC DNA]</scope>
    <source>
        <strain evidence="2 3">KCTC 52035</strain>
    </source>
</reference>
<dbReference type="InterPro" id="IPR007111">
    <property type="entry name" value="NACHT_NTPase"/>
</dbReference>
<keyword evidence="3" id="KW-1185">Reference proteome</keyword>
<gene>
    <name evidence="2" type="ORF">GK108_20170</name>
</gene>
<dbReference type="AlphaFoldDB" id="A0A6L9LDJ9"/>
<proteinExistence type="predicted"/>
<evidence type="ECO:0000313" key="3">
    <source>
        <dbReference type="Proteomes" id="UP000474175"/>
    </source>
</evidence>
<dbReference type="Proteomes" id="UP000474175">
    <property type="component" value="Unassembled WGS sequence"/>
</dbReference>
<name>A0A6L9LDJ9_9BACT</name>
<dbReference type="InterPro" id="IPR027417">
    <property type="entry name" value="P-loop_NTPase"/>
</dbReference>